<evidence type="ECO:0000256" key="5">
    <source>
        <dbReference type="ARBA" id="ARBA00022989"/>
    </source>
</evidence>
<accession>A0A2U3KAY5</accession>
<feature type="transmembrane region" description="Helical" evidence="7">
    <location>
        <begin position="134"/>
        <end position="157"/>
    </location>
</feature>
<dbReference type="EMBL" id="OMOF01000075">
    <property type="protein sequence ID" value="SPF36710.1"/>
    <property type="molecule type" value="Genomic_DNA"/>
</dbReference>
<evidence type="ECO:0000256" key="4">
    <source>
        <dbReference type="ARBA" id="ARBA00022692"/>
    </source>
</evidence>
<feature type="transmembrane region" description="Helical" evidence="7">
    <location>
        <begin position="6"/>
        <end position="27"/>
    </location>
</feature>
<comment type="subcellular location">
    <subcellularLocation>
        <location evidence="1">Cell membrane</location>
        <topology evidence="1">Multi-pass membrane protein</topology>
    </subcellularLocation>
</comment>
<sequence length="174" mass="19127">MKLLKVYKWALLFFSVQIVIFFINNTIGKNAFDITLSNLEEMILLIPPIFIIMGLMDTWVPKETLIRYMGHGSGATGLLIAFTLGTVAAGPLYVAFPMGTLLLKKGAKLSNVIFFLGVWSSTKLPIVLFEAASLGVNFTLIHIAITIPLYILIAFYIEKSVSKEAISLIVANAN</sequence>
<evidence type="ECO:0000256" key="1">
    <source>
        <dbReference type="ARBA" id="ARBA00004651"/>
    </source>
</evidence>
<evidence type="ECO:0000256" key="6">
    <source>
        <dbReference type="ARBA" id="ARBA00023136"/>
    </source>
</evidence>
<keyword evidence="6 7" id="KW-0472">Membrane</keyword>
<feature type="transmembrane region" description="Helical" evidence="7">
    <location>
        <begin position="39"/>
        <end position="56"/>
    </location>
</feature>
<evidence type="ECO:0008006" key="10">
    <source>
        <dbReference type="Google" id="ProtNLM"/>
    </source>
</evidence>
<protein>
    <recommendedName>
        <fullName evidence="10">Permease</fullName>
    </recommendedName>
</protein>
<dbReference type="OrthoDB" id="9798408at2"/>
<dbReference type="Proteomes" id="UP000238916">
    <property type="component" value="Unassembled WGS sequence"/>
</dbReference>
<dbReference type="AlphaFoldDB" id="A0A2U3KAY5"/>
<keyword evidence="4 7" id="KW-0812">Transmembrane</keyword>
<evidence type="ECO:0000313" key="8">
    <source>
        <dbReference type="EMBL" id="SPF36710.1"/>
    </source>
</evidence>
<evidence type="ECO:0000256" key="7">
    <source>
        <dbReference type="SAM" id="Phobius"/>
    </source>
</evidence>
<dbReference type="Pfam" id="PF03773">
    <property type="entry name" value="ArsP_1"/>
    <property type="match status" value="1"/>
</dbReference>
<keyword evidence="3" id="KW-1003">Cell membrane</keyword>
<proteinExistence type="inferred from homology"/>
<feature type="transmembrane region" description="Helical" evidence="7">
    <location>
        <begin position="76"/>
        <end position="96"/>
    </location>
</feature>
<organism evidence="8 9">
    <name type="scientific">Candidatus Desulfosporosinus infrequens</name>
    <dbReference type="NCBI Taxonomy" id="2043169"/>
    <lineage>
        <taxon>Bacteria</taxon>
        <taxon>Bacillati</taxon>
        <taxon>Bacillota</taxon>
        <taxon>Clostridia</taxon>
        <taxon>Eubacteriales</taxon>
        <taxon>Desulfitobacteriaceae</taxon>
        <taxon>Desulfosporosinus</taxon>
    </lineage>
</organism>
<dbReference type="GO" id="GO:0005886">
    <property type="term" value="C:plasma membrane"/>
    <property type="evidence" value="ECO:0007669"/>
    <property type="project" value="UniProtKB-SubCell"/>
</dbReference>
<evidence type="ECO:0000256" key="3">
    <source>
        <dbReference type="ARBA" id="ARBA00022475"/>
    </source>
</evidence>
<dbReference type="InterPro" id="IPR005524">
    <property type="entry name" value="DUF318"/>
</dbReference>
<keyword evidence="5 7" id="KW-1133">Transmembrane helix</keyword>
<name>A0A2U3KAY5_9FIRM</name>
<gene>
    <name evidence="8" type="ORF">SBF1_1660015</name>
</gene>
<evidence type="ECO:0000313" key="9">
    <source>
        <dbReference type="Proteomes" id="UP000238916"/>
    </source>
</evidence>
<evidence type="ECO:0000256" key="2">
    <source>
        <dbReference type="ARBA" id="ARBA00006386"/>
    </source>
</evidence>
<reference evidence="9" key="1">
    <citation type="submission" date="2018-02" db="EMBL/GenBank/DDBJ databases">
        <authorList>
            <person name="Hausmann B."/>
        </authorList>
    </citation>
    <scope>NUCLEOTIDE SEQUENCE [LARGE SCALE GENOMIC DNA]</scope>
    <source>
        <strain evidence="9">Peat soil MAG SbF1</strain>
    </source>
</reference>
<feature type="transmembrane region" description="Helical" evidence="7">
    <location>
        <begin position="108"/>
        <end position="128"/>
    </location>
</feature>
<comment type="similarity">
    <text evidence="2">Belongs to the UPF0718 family.</text>
</comment>